<evidence type="ECO:0000313" key="3">
    <source>
        <dbReference type="Proteomes" id="UP000239724"/>
    </source>
</evidence>
<proteinExistence type="predicted"/>
<dbReference type="RefSeq" id="WP_104517348.1">
    <property type="nucleotide sequence ID" value="NZ_NHRY01000044.1"/>
</dbReference>
<dbReference type="AlphaFoldDB" id="A0A2S6NMW1"/>
<accession>A0A2S6NMW1</accession>
<feature type="compositionally biased region" description="Basic residues" evidence="1">
    <location>
        <begin position="11"/>
        <end position="23"/>
    </location>
</feature>
<sequence length="119" mass="12689">MATTSQVGKVTKSRQQRPAKAARRLPGQVPVLSQSQSAIDRALAELARAGKLTGANSEKISVRIDPGLMQAAAERLGLPHDAITHVVNAALALAAAPDPFKTWLRETTDRLPNDFELAV</sequence>
<dbReference type="OrthoDB" id="9887091at2"/>
<reference evidence="2 3" key="1">
    <citation type="journal article" date="2018" name="Arch. Microbiol.">
        <title>New insights into the metabolic potential of the phototrophic purple bacterium Rhodopila globiformis DSM 161(T) from its draft genome sequence and evidence for a vanadium-dependent nitrogenase.</title>
        <authorList>
            <person name="Imhoff J.F."/>
            <person name="Rahn T."/>
            <person name="Kunzel S."/>
            <person name="Neulinger S.C."/>
        </authorList>
    </citation>
    <scope>NUCLEOTIDE SEQUENCE [LARGE SCALE GENOMIC DNA]</scope>
    <source>
        <strain evidence="2 3">DSM 161</strain>
    </source>
</reference>
<evidence type="ECO:0000313" key="2">
    <source>
        <dbReference type="EMBL" id="PPQ37875.1"/>
    </source>
</evidence>
<dbReference type="Proteomes" id="UP000239724">
    <property type="component" value="Unassembled WGS sequence"/>
</dbReference>
<keyword evidence="3" id="KW-1185">Reference proteome</keyword>
<evidence type="ECO:0000256" key="1">
    <source>
        <dbReference type="SAM" id="MobiDB-lite"/>
    </source>
</evidence>
<name>A0A2S6NMW1_RHOGL</name>
<gene>
    <name evidence="2" type="ORF">CCS01_02930</name>
</gene>
<protein>
    <submittedName>
        <fullName evidence="2">Uncharacterized protein</fullName>
    </submittedName>
</protein>
<feature type="region of interest" description="Disordered" evidence="1">
    <location>
        <begin position="1"/>
        <end position="28"/>
    </location>
</feature>
<dbReference type="EMBL" id="NHRY01000044">
    <property type="protein sequence ID" value="PPQ37875.1"/>
    <property type="molecule type" value="Genomic_DNA"/>
</dbReference>
<comment type="caution">
    <text evidence="2">The sequence shown here is derived from an EMBL/GenBank/DDBJ whole genome shotgun (WGS) entry which is preliminary data.</text>
</comment>
<organism evidence="2 3">
    <name type="scientific">Rhodopila globiformis</name>
    <name type="common">Rhodopseudomonas globiformis</name>
    <dbReference type="NCBI Taxonomy" id="1071"/>
    <lineage>
        <taxon>Bacteria</taxon>
        <taxon>Pseudomonadati</taxon>
        <taxon>Pseudomonadota</taxon>
        <taxon>Alphaproteobacteria</taxon>
        <taxon>Acetobacterales</taxon>
        <taxon>Acetobacteraceae</taxon>
        <taxon>Rhodopila</taxon>
    </lineage>
</organism>